<feature type="region of interest" description="Disordered" evidence="1">
    <location>
        <begin position="1"/>
        <end position="110"/>
    </location>
</feature>
<proteinExistence type="predicted"/>
<organism evidence="2 3">
    <name type="scientific">Diplodia corticola</name>
    <dbReference type="NCBI Taxonomy" id="236234"/>
    <lineage>
        <taxon>Eukaryota</taxon>
        <taxon>Fungi</taxon>
        <taxon>Dikarya</taxon>
        <taxon>Ascomycota</taxon>
        <taxon>Pezizomycotina</taxon>
        <taxon>Dothideomycetes</taxon>
        <taxon>Dothideomycetes incertae sedis</taxon>
        <taxon>Botryosphaeriales</taxon>
        <taxon>Botryosphaeriaceae</taxon>
        <taxon>Diplodia</taxon>
    </lineage>
</organism>
<dbReference type="OrthoDB" id="10553716at2759"/>
<dbReference type="EMBL" id="MNUE01000038">
    <property type="protein sequence ID" value="OJD32361.1"/>
    <property type="molecule type" value="Genomic_DNA"/>
</dbReference>
<keyword evidence="3" id="KW-1185">Reference proteome</keyword>
<reference evidence="2 3" key="1">
    <citation type="submission" date="2016-10" db="EMBL/GenBank/DDBJ databases">
        <title>Proteomics and genomics reveal pathogen-plant mechanisms compatible with a hemibiotrophic lifestyle of Diplodia corticola.</title>
        <authorList>
            <person name="Fernandes I."/>
            <person name="De Jonge R."/>
            <person name="Van De Peer Y."/>
            <person name="Devreese B."/>
            <person name="Alves A."/>
            <person name="Esteves A.C."/>
        </authorList>
    </citation>
    <scope>NUCLEOTIDE SEQUENCE [LARGE SCALE GENOMIC DNA]</scope>
    <source>
        <strain evidence="2 3">CBS 112549</strain>
    </source>
</reference>
<dbReference type="RefSeq" id="XP_020128621.1">
    <property type="nucleotide sequence ID" value="XM_020275205.1"/>
</dbReference>
<feature type="compositionally biased region" description="Polar residues" evidence="1">
    <location>
        <begin position="88"/>
        <end position="110"/>
    </location>
</feature>
<dbReference type="Proteomes" id="UP000183809">
    <property type="component" value="Unassembled WGS sequence"/>
</dbReference>
<dbReference type="GeneID" id="31015466"/>
<comment type="caution">
    <text evidence="2">The sequence shown here is derived from an EMBL/GenBank/DDBJ whole genome shotgun (WGS) entry which is preliminary data.</text>
</comment>
<gene>
    <name evidence="2" type="ORF">BKCO1_38000104</name>
</gene>
<evidence type="ECO:0000313" key="3">
    <source>
        <dbReference type="Proteomes" id="UP000183809"/>
    </source>
</evidence>
<accession>A0A1J9QVD4</accession>
<sequence length="199" mass="20867">MACPIHSPSAPTASDAPEDPSEPCAKCCQQKAEESHQFLDSDVHRPVATEDSSQQGPAAVRWSALSNEYEVTGHDAEGHPTGAFSALDDSTSVNSQPLDTPSSSSDGQIGTSCPLACDSASQDSGKLAISDDGSDTGASSGYGCTVSDAVRDRFLACDGPWSTYNRRVELLAYGYDHYQSSSLIYDIDDDCGNVAPYVG</sequence>
<evidence type="ECO:0000256" key="1">
    <source>
        <dbReference type="SAM" id="MobiDB-lite"/>
    </source>
</evidence>
<dbReference type="AlphaFoldDB" id="A0A1J9QVD4"/>
<name>A0A1J9QVD4_9PEZI</name>
<evidence type="ECO:0000313" key="2">
    <source>
        <dbReference type="EMBL" id="OJD32361.1"/>
    </source>
</evidence>
<feature type="compositionally biased region" description="Basic and acidic residues" evidence="1">
    <location>
        <begin position="31"/>
        <end position="48"/>
    </location>
</feature>
<protein>
    <submittedName>
        <fullName evidence="2">Uncharacterized protein</fullName>
    </submittedName>
</protein>